<gene>
    <name evidence="2" type="primary">tti2</name>
    <name evidence="1" type="ORF">SJAG_05206</name>
</gene>
<dbReference type="RefSeq" id="XP_002172116.2">
    <property type="nucleotide sequence ID" value="XM_002172080.2"/>
</dbReference>
<evidence type="ECO:0000313" key="3">
    <source>
        <dbReference type="Proteomes" id="UP000001744"/>
    </source>
</evidence>
<dbReference type="AlphaFoldDB" id="B6JWS2"/>
<sequence>MSIILELDQKQDLSAVITQLDDFQRRGITEEVLKKQCSLLDSEKQQIQHADFGNLTKLRKYLTNDLVTILKKDNSKLLQLFQERAARIFHLLEKTGLRPNQLNHILPLLFDIACYDSCPFTVASSAARKLLTTIFNGCQKDVLSLYILENIYPKYFASNERLTNSGRKYEYELPPARLQIQNSKELFTSSWKDIYPLLPYSIIWVIQSMNAYSVEKEDMSKQVLQRAFLVLNKLLKEEQLDCLLTQSIFPLFTYANNYPGILHQACSQIVDVFIKMDDRALVFLTPFIDSVSFVLSDPRISDANDSFLGILDSLIQVLRMFPQRIGTHHTKLLRMWILCNNHLSTDISQTARIESQNRLNSLLDLILQNLDDTFAADIKLISEFLPEKYRRS</sequence>
<dbReference type="STRING" id="402676.B6JWS2"/>
<accession>B6JWS2</accession>
<proteinExistence type="predicted"/>
<dbReference type="GeneID" id="7048924"/>
<reference evidence="1 3" key="1">
    <citation type="journal article" date="2011" name="Science">
        <title>Comparative functional genomics of the fission yeasts.</title>
        <authorList>
            <person name="Rhind N."/>
            <person name="Chen Z."/>
            <person name="Yassour M."/>
            <person name="Thompson D.A."/>
            <person name="Haas B.J."/>
            <person name="Habib N."/>
            <person name="Wapinski I."/>
            <person name="Roy S."/>
            <person name="Lin M.F."/>
            <person name="Heiman D.I."/>
            <person name="Young S.K."/>
            <person name="Furuya K."/>
            <person name="Guo Y."/>
            <person name="Pidoux A."/>
            <person name="Chen H.M."/>
            <person name="Robbertse B."/>
            <person name="Goldberg J.M."/>
            <person name="Aoki K."/>
            <person name="Bayne E.H."/>
            <person name="Berlin A.M."/>
            <person name="Desjardins C.A."/>
            <person name="Dobbs E."/>
            <person name="Dukaj L."/>
            <person name="Fan L."/>
            <person name="FitzGerald M.G."/>
            <person name="French C."/>
            <person name="Gujja S."/>
            <person name="Hansen K."/>
            <person name="Keifenheim D."/>
            <person name="Levin J.Z."/>
            <person name="Mosher R.A."/>
            <person name="Mueller C.A."/>
            <person name="Pfiffner J."/>
            <person name="Priest M."/>
            <person name="Russ C."/>
            <person name="Smialowska A."/>
            <person name="Swoboda P."/>
            <person name="Sykes S.M."/>
            <person name="Vaughn M."/>
            <person name="Vengrova S."/>
            <person name="Yoder R."/>
            <person name="Zeng Q."/>
            <person name="Allshire R."/>
            <person name="Baulcombe D."/>
            <person name="Birren B.W."/>
            <person name="Brown W."/>
            <person name="Ekwall K."/>
            <person name="Kellis M."/>
            <person name="Leatherwood J."/>
            <person name="Levin H."/>
            <person name="Margalit H."/>
            <person name="Martienssen R."/>
            <person name="Nieduszynski C.A."/>
            <person name="Spatafora J.W."/>
            <person name="Friedman N."/>
            <person name="Dalgaard J.Z."/>
            <person name="Baumann P."/>
            <person name="Niki H."/>
            <person name="Regev A."/>
            <person name="Nusbaum C."/>
        </authorList>
    </citation>
    <scope>NUCLEOTIDE SEQUENCE [LARGE SCALE GENOMIC DNA]</scope>
    <source>
        <strain evidence="3">yFS275 / FY16936</strain>
    </source>
</reference>
<dbReference type="HOGENOM" id="CLU_704296_0_0_1"/>
<name>B6JWS2_SCHJY</name>
<evidence type="ECO:0000313" key="1">
    <source>
        <dbReference type="EMBL" id="EEB05823.2"/>
    </source>
</evidence>
<dbReference type="OrthoDB" id="6417021at2759"/>
<organism evidence="1 3">
    <name type="scientific">Schizosaccharomyces japonicus (strain yFS275 / FY16936)</name>
    <name type="common">Fission yeast</name>
    <dbReference type="NCBI Taxonomy" id="402676"/>
    <lineage>
        <taxon>Eukaryota</taxon>
        <taxon>Fungi</taxon>
        <taxon>Dikarya</taxon>
        <taxon>Ascomycota</taxon>
        <taxon>Taphrinomycotina</taxon>
        <taxon>Schizosaccharomycetes</taxon>
        <taxon>Schizosaccharomycetales</taxon>
        <taxon>Schizosaccharomycetaceae</taxon>
        <taxon>Schizosaccharomyces</taxon>
    </lineage>
</organism>
<dbReference type="JaponicusDB" id="SJAG_05206">
    <property type="gene designation" value="tti2"/>
</dbReference>
<dbReference type="Proteomes" id="UP000001744">
    <property type="component" value="Unassembled WGS sequence"/>
</dbReference>
<keyword evidence="3" id="KW-1185">Reference proteome</keyword>
<evidence type="ECO:0000313" key="2">
    <source>
        <dbReference type="JaponicusDB" id="SJAG_05206"/>
    </source>
</evidence>
<protein>
    <submittedName>
        <fullName evidence="1">Tel Two Interacting protein 2</fullName>
    </submittedName>
</protein>
<dbReference type="VEuPathDB" id="FungiDB:SJAG_05206"/>
<dbReference type="EMBL" id="KE651166">
    <property type="protein sequence ID" value="EEB05823.2"/>
    <property type="molecule type" value="Genomic_DNA"/>
</dbReference>